<dbReference type="AlphaFoldDB" id="A0A212JN40"/>
<sequence>MKKLLLPLMIAALLSGCAFKNEVASNEPPTGEYAYVVGTHPEFRDRFSFIRCDYFNLYSMAIPDDMAFAVMMGDDYTVFKVQPGRYCIEKSPTVNDEKVTFNNPAGFVVLEAGKLTYIGDIDMDLKYLSSPSGGSQGSSLPPRTAAYQVSPILNVKNRSEAAKQAIRKNYPALAGKLDAIFVYRPVQ</sequence>
<reference evidence="2" key="1">
    <citation type="submission" date="2016-04" db="EMBL/GenBank/DDBJ databases">
        <authorList>
            <person name="Evans L.H."/>
            <person name="Alamgir A."/>
            <person name="Owens N."/>
            <person name="Weber N.D."/>
            <person name="Virtaneva K."/>
            <person name="Barbian K."/>
            <person name="Babar A."/>
            <person name="Rosenke K."/>
        </authorList>
    </citation>
    <scope>NUCLEOTIDE SEQUENCE</scope>
    <source>
        <strain evidence="2">86</strain>
    </source>
</reference>
<evidence type="ECO:0008006" key="3">
    <source>
        <dbReference type="Google" id="ProtNLM"/>
    </source>
</evidence>
<evidence type="ECO:0000256" key="1">
    <source>
        <dbReference type="SAM" id="SignalP"/>
    </source>
</evidence>
<keyword evidence="1" id="KW-0732">Signal</keyword>
<feature type="signal peptide" evidence="1">
    <location>
        <begin position="1"/>
        <end position="20"/>
    </location>
</feature>
<gene>
    <name evidence="2" type="ORF">KL86DPRO_11834</name>
</gene>
<protein>
    <recommendedName>
        <fullName evidence="3">Lipoprotein</fullName>
    </recommendedName>
</protein>
<name>A0A212JN40_9DELT</name>
<dbReference type="PROSITE" id="PS51257">
    <property type="entry name" value="PROKAR_LIPOPROTEIN"/>
    <property type="match status" value="1"/>
</dbReference>
<feature type="chain" id="PRO_5013120909" description="Lipoprotein" evidence="1">
    <location>
        <begin position="21"/>
        <end position="187"/>
    </location>
</feature>
<proteinExistence type="predicted"/>
<evidence type="ECO:0000313" key="2">
    <source>
        <dbReference type="EMBL" id="SBW00735.1"/>
    </source>
</evidence>
<accession>A0A212JN40</accession>
<organism evidence="2">
    <name type="scientific">uncultured delta proteobacterium</name>
    <dbReference type="NCBI Taxonomy" id="34034"/>
    <lineage>
        <taxon>Bacteria</taxon>
        <taxon>Deltaproteobacteria</taxon>
        <taxon>environmental samples</taxon>
    </lineage>
</organism>
<dbReference type="EMBL" id="FLUQ01000001">
    <property type="protein sequence ID" value="SBW00735.1"/>
    <property type="molecule type" value="Genomic_DNA"/>
</dbReference>